<sequence length="381" mass="41280">MDMDLGEWADALRLRLREMLAELLPTDWSGSFSDDPRVTSVTRQVLDRLAQEGLLTIDWPPEYGGAGATLWEQAVVREEMWAHLEPRGPQYMGLSWVGPTVMAFGTQAQRAAHLPRIARGEAVWCQGFSEPEAGSDLGALSLAATADADGWTLRGQKIWTSYATIADWCFLAARTSRHPDARNHGITIFLLPMDRAGVSVRPIASMMGPHHLNEVFFDDARVTAADVLGTVDEGWQVIKFVLGHERIGIPRYARDERVLAELGTAPQTAAGAAGIGFVRALVHARTARLLNHRAIAHREAGRLTDRVASGARIASIQLDQEVADLALDALGPAGIAPGDGDGILAHAEDVYRYAKSATIASGTIEIQRLLVARSLMSEAAQ</sequence>
<keyword evidence="4 6" id="KW-0274">FAD</keyword>
<dbReference type="Pfam" id="PF00441">
    <property type="entry name" value="Acyl-CoA_dh_1"/>
    <property type="match status" value="1"/>
</dbReference>
<feature type="domain" description="Acyl-CoA dehydrogenase/oxidase C-terminal" evidence="7">
    <location>
        <begin position="279"/>
        <end position="375"/>
    </location>
</feature>
<evidence type="ECO:0000256" key="3">
    <source>
        <dbReference type="ARBA" id="ARBA00022630"/>
    </source>
</evidence>
<dbReference type="SUPFAM" id="SSF47203">
    <property type="entry name" value="Acyl-CoA dehydrogenase C-terminal domain-like"/>
    <property type="match status" value="1"/>
</dbReference>
<dbReference type="InterPro" id="IPR052161">
    <property type="entry name" value="Mycobact_Acyl-CoA_DH"/>
</dbReference>
<evidence type="ECO:0000259" key="9">
    <source>
        <dbReference type="Pfam" id="PF02771"/>
    </source>
</evidence>
<evidence type="ECO:0000259" key="7">
    <source>
        <dbReference type="Pfam" id="PF00441"/>
    </source>
</evidence>
<feature type="domain" description="Acyl-CoA dehydrogenase/oxidase N-terminal" evidence="9">
    <location>
        <begin position="40"/>
        <end position="121"/>
    </location>
</feature>
<dbReference type="GO" id="GO:0016627">
    <property type="term" value="F:oxidoreductase activity, acting on the CH-CH group of donors"/>
    <property type="evidence" value="ECO:0007669"/>
    <property type="project" value="InterPro"/>
</dbReference>
<comment type="caution">
    <text evidence="10">The sequence shown here is derived from an EMBL/GenBank/DDBJ whole genome shotgun (WGS) entry which is preliminary data.</text>
</comment>
<dbReference type="SUPFAM" id="SSF56645">
    <property type="entry name" value="Acyl-CoA dehydrogenase NM domain-like"/>
    <property type="match status" value="1"/>
</dbReference>
<evidence type="ECO:0000256" key="1">
    <source>
        <dbReference type="ARBA" id="ARBA00001974"/>
    </source>
</evidence>
<reference evidence="10 11" key="1">
    <citation type="submission" date="2020-03" db="EMBL/GenBank/DDBJ databases">
        <title>Whole genome shotgun sequence of Phytohabitans houttuyneae NBRC 108639.</title>
        <authorList>
            <person name="Komaki H."/>
            <person name="Tamura T."/>
        </authorList>
    </citation>
    <scope>NUCLEOTIDE SEQUENCE [LARGE SCALE GENOMIC DNA]</scope>
    <source>
        <strain evidence="10 11">NBRC 108639</strain>
    </source>
</reference>
<comment type="similarity">
    <text evidence="2 6">Belongs to the acyl-CoA dehydrogenase family.</text>
</comment>
<comment type="cofactor">
    <cofactor evidence="1 6">
        <name>FAD</name>
        <dbReference type="ChEBI" id="CHEBI:57692"/>
    </cofactor>
</comment>
<keyword evidence="3 6" id="KW-0285">Flavoprotein</keyword>
<keyword evidence="11" id="KW-1185">Reference proteome</keyword>
<evidence type="ECO:0000313" key="10">
    <source>
        <dbReference type="EMBL" id="GFJ82381.1"/>
    </source>
</evidence>
<dbReference type="Gene3D" id="1.20.140.10">
    <property type="entry name" value="Butyryl-CoA Dehydrogenase, subunit A, domain 3"/>
    <property type="match status" value="1"/>
</dbReference>
<dbReference type="Proteomes" id="UP000482800">
    <property type="component" value="Unassembled WGS sequence"/>
</dbReference>
<dbReference type="Gene3D" id="1.10.540.10">
    <property type="entry name" value="Acyl-CoA dehydrogenase/oxidase, N-terminal domain"/>
    <property type="match status" value="1"/>
</dbReference>
<evidence type="ECO:0000259" key="8">
    <source>
        <dbReference type="Pfam" id="PF02770"/>
    </source>
</evidence>
<dbReference type="PANTHER" id="PTHR43292">
    <property type="entry name" value="ACYL-COA DEHYDROGENASE"/>
    <property type="match status" value="1"/>
</dbReference>
<evidence type="ECO:0000313" key="11">
    <source>
        <dbReference type="Proteomes" id="UP000482800"/>
    </source>
</evidence>
<dbReference type="InterPro" id="IPR013786">
    <property type="entry name" value="AcylCoA_DH/ox_N"/>
</dbReference>
<dbReference type="Pfam" id="PF02770">
    <property type="entry name" value="Acyl-CoA_dh_M"/>
    <property type="match status" value="1"/>
</dbReference>
<dbReference type="EMBL" id="BLPF01000002">
    <property type="protein sequence ID" value="GFJ82381.1"/>
    <property type="molecule type" value="Genomic_DNA"/>
</dbReference>
<dbReference type="InterPro" id="IPR036250">
    <property type="entry name" value="AcylCo_DH-like_C"/>
</dbReference>
<dbReference type="InterPro" id="IPR009100">
    <property type="entry name" value="AcylCoA_DH/oxidase_NM_dom_sf"/>
</dbReference>
<reference evidence="10 11" key="2">
    <citation type="submission" date="2020-03" db="EMBL/GenBank/DDBJ databases">
        <authorList>
            <person name="Ichikawa N."/>
            <person name="Kimura A."/>
            <person name="Kitahashi Y."/>
            <person name="Uohara A."/>
        </authorList>
    </citation>
    <scope>NUCLEOTIDE SEQUENCE [LARGE SCALE GENOMIC DNA]</scope>
    <source>
        <strain evidence="10 11">NBRC 108639</strain>
    </source>
</reference>
<gene>
    <name evidence="10" type="ORF">Phou_065610</name>
</gene>
<keyword evidence="5 6" id="KW-0560">Oxidoreductase</keyword>
<dbReference type="InterPro" id="IPR009075">
    <property type="entry name" value="AcylCo_DH/oxidase_C"/>
</dbReference>
<dbReference type="GO" id="GO:0005886">
    <property type="term" value="C:plasma membrane"/>
    <property type="evidence" value="ECO:0007669"/>
    <property type="project" value="TreeGrafter"/>
</dbReference>
<dbReference type="PANTHER" id="PTHR43292:SF3">
    <property type="entry name" value="ACYL-COA DEHYDROGENASE FADE29"/>
    <property type="match status" value="1"/>
</dbReference>
<evidence type="ECO:0000256" key="6">
    <source>
        <dbReference type="RuleBase" id="RU362125"/>
    </source>
</evidence>
<dbReference type="AlphaFoldDB" id="A0A6V8KIV7"/>
<name>A0A6V8KIV7_9ACTN</name>
<feature type="domain" description="Acyl-CoA oxidase/dehydrogenase middle" evidence="8">
    <location>
        <begin position="125"/>
        <end position="219"/>
    </location>
</feature>
<proteinExistence type="inferred from homology"/>
<dbReference type="Gene3D" id="2.40.110.10">
    <property type="entry name" value="Butyryl-CoA Dehydrogenase, subunit A, domain 2"/>
    <property type="match status" value="1"/>
</dbReference>
<protein>
    <submittedName>
        <fullName evidence="10">Acyl-CoA dehydrogenase</fullName>
    </submittedName>
</protein>
<evidence type="ECO:0000256" key="2">
    <source>
        <dbReference type="ARBA" id="ARBA00009347"/>
    </source>
</evidence>
<dbReference type="Pfam" id="PF02771">
    <property type="entry name" value="Acyl-CoA_dh_N"/>
    <property type="match status" value="1"/>
</dbReference>
<dbReference type="GO" id="GO:0050660">
    <property type="term" value="F:flavin adenine dinucleotide binding"/>
    <property type="evidence" value="ECO:0007669"/>
    <property type="project" value="InterPro"/>
</dbReference>
<evidence type="ECO:0000256" key="4">
    <source>
        <dbReference type="ARBA" id="ARBA00022827"/>
    </source>
</evidence>
<organism evidence="10 11">
    <name type="scientific">Phytohabitans houttuyneae</name>
    <dbReference type="NCBI Taxonomy" id="1076126"/>
    <lineage>
        <taxon>Bacteria</taxon>
        <taxon>Bacillati</taxon>
        <taxon>Actinomycetota</taxon>
        <taxon>Actinomycetes</taxon>
        <taxon>Micromonosporales</taxon>
        <taxon>Micromonosporaceae</taxon>
    </lineage>
</organism>
<dbReference type="InterPro" id="IPR037069">
    <property type="entry name" value="AcylCoA_DH/ox_N_sf"/>
</dbReference>
<dbReference type="InterPro" id="IPR006091">
    <property type="entry name" value="Acyl-CoA_Oxase/DH_mid-dom"/>
</dbReference>
<dbReference type="InterPro" id="IPR046373">
    <property type="entry name" value="Acyl-CoA_Oxase/DH_mid-dom_sf"/>
</dbReference>
<evidence type="ECO:0000256" key="5">
    <source>
        <dbReference type="ARBA" id="ARBA00023002"/>
    </source>
</evidence>
<accession>A0A6V8KIV7</accession>